<name>A0ABU3ID42_9ACTO</name>
<evidence type="ECO:0000256" key="2">
    <source>
        <dbReference type="ARBA" id="ARBA00007557"/>
    </source>
</evidence>
<protein>
    <recommendedName>
        <fullName evidence="4">Electron transfer flavoprotein subunit beta</fullName>
    </recommendedName>
</protein>
<dbReference type="PIRSF" id="PIRSF000090">
    <property type="entry name" value="Beta-ETF"/>
    <property type="match status" value="1"/>
</dbReference>
<dbReference type="InterPro" id="IPR014729">
    <property type="entry name" value="Rossmann-like_a/b/a_fold"/>
</dbReference>
<evidence type="ECO:0000256" key="1">
    <source>
        <dbReference type="ARBA" id="ARBA00001974"/>
    </source>
</evidence>
<evidence type="ECO:0000256" key="4">
    <source>
        <dbReference type="ARBA" id="ARBA00016797"/>
    </source>
</evidence>
<dbReference type="Gene3D" id="3.40.50.620">
    <property type="entry name" value="HUPs"/>
    <property type="match status" value="1"/>
</dbReference>
<dbReference type="Proteomes" id="UP001247542">
    <property type="component" value="Unassembled WGS sequence"/>
</dbReference>
<comment type="cofactor">
    <cofactor evidence="1">
        <name>FAD</name>
        <dbReference type="ChEBI" id="CHEBI:57692"/>
    </cofactor>
</comment>
<dbReference type="Pfam" id="PF01012">
    <property type="entry name" value="ETF"/>
    <property type="match status" value="1"/>
</dbReference>
<evidence type="ECO:0000259" key="8">
    <source>
        <dbReference type="SMART" id="SM00893"/>
    </source>
</evidence>
<evidence type="ECO:0000256" key="5">
    <source>
        <dbReference type="ARBA" id="ARBA00022448"/>
    </source>
</evidence>
<comment type="function">
    <text evidence="7">The electron transfer flavoprotein serves as a specific electron acceptor for other dehydrogenases. It transfers the electrons to the main respiratory chain via ETF-ubiquinone oxidoreductase (ETF dehydrogenase).</text>
</comment>
<dbReference type="PANTHER" id="PTHR21294">
    <property type="entry name" value="ELECTRON TRANSFER FLAVOPROTEIN BETA-SUBUNIT"/>
    <property type="match status" value="1"/>
</dbReference>
<dbReference type="RefSeq" id="WP_313272965.1">
    <property type="nucleotide sequence ID" value="NZ_JASXSX010000001.1"/>
</dbReference>
<evidence type="ECO:0000256" key="7">
    <source>
        <dbReference type="ARBA" id="ARBA00025649"/>
    </source>
</evidence>
<keyword evidence="5" id="KW-0813">Transport</keyword>
<dbReference type="InterPro" id="IPR012255">
    <property type="entry name" value="ETF_b"/>
</dbReference>
<feature type="domain" description="Electron transfer flavoprotein alpha/beta-subunit N-terminal" evidence="8">
    <location>
        <begin position="21"/>
        <end position="213"/>
    </location>
</feature>
<keyword evidence="6" id="KW-0249">Electron transport</keyword>
<dbReference type="EMBL" id="JASXSX010000001">
    <property type="protein sequence ID" value="MDT3767422.1"/>
    <property type="molecule type" value="Genomic_DNA"/>
</dbReference>
<organism evidence="9 10">
    <name type="scientific">Gleimia hominis</name>
    <dbReference type="NCBI Taxonomy" id="595468"/>
    <lineage>
        <taxon>Bacteria</taxon>
        <taxon>Bacillati</taxon>
        <taxon>Actinomycetota</taxon>
        <taxon>Actinomycetes</taxon>
        <taxon>Actinomycetales</taxon>
        <taxon>Actinomycetaceae</taxon>
        <taxon>Gleimia</taxon>
    </lineage>
</organism>
<proteinExistence type="inferred from homology"/>
<dbReference type="PANTHER" id="PTHR21294:SF8">
    <property type="entry name" value="ELECTRON TRANSFER FLAVOPROTEIN SUBUNIT BETA"/>
    <property type="match status" value="1"/>
</dbReference>
<dbReference type="InterPro" id="IPR014730">
    <property type="entry name" value="ETF_a/b_N"/>
</dbReference>
<dbReference type="CDD" id="cd01714">
    <property type="entry name" value="ETF_beta"/>
    <property type="match status" value="1"/>
</dbReference>
<comment type="caution">
    <text evidence="9">The sequence shown here is derived from an EMBL/GenBank/DDBJ whole genome shotgun (WGS) entry which is preliminary data.</text>
</comment>
<evidence type="ECO:0000256" key="3">
    <source>
        <dbReference type="ARBA" id="ARBA00011355"/>
    </source>
</evidence>
<comment type="subunit">
    <text evidence="3">Heterodimer of an alpha and a beta subunit.</text>
</comment>
<dbReference type="SMART" id="SM00893">
    <property type="entry name" value="ETF"/>
    <property type="match status" value="1"/>
</dbReference>
<evidence type="ECO:0000313" key="10">
    <source>
        <dbReference type="Proteomes" id="UP001247542"/>
    </source>
</evidence>
<accession>A0ABU3ID42</accession>
<dbReference type="InterPro" id="IPR033948">
    <property type="entry name" value="ETF_beta_N"/>
</dbReference>
<reference evidence="9 10" key="1">
    <citation type="submission" date="2023-06" db="EMBL/GenBank/DDBJ databases">
        <title>Draft genome sequence of Gleimia hominis type strain CCUG 57540T.</title>
        <authorList>
            <person name="Salva-Serra F."/>
            <person name="Cardew S."/>
            <person name="Jensie Markopoulos S."/>
            <person name="Ohlen M."/>
            <person name="Inganas E."/>
            <person name="Svensson-Stadler L."/>
            <person name="Moore E.R.B."/>
        </authorList>
    </citation>
    <scope>NUCLEOTIDE SEQUENCE [LARGE SCALE GENOMIC DNA]</scope>
    <source>
        <strain evidence="9 10">CCUG 57540</strain>
    </source>
</reference>
<dbReference type="SUPFAM" id="SSF52402">
    <property type="entry name" value="Adenine nucleotide alpha hydrolases-like"/>
    <property type="match status" value="1"/>
</dbReference>
<gene>
    <name evidence="9" type="ORF">QS713_04990</name>
</gene>
<evidence type="ECO:0000256" key="6">
    <source>
        <dbReference type="ARBA" id="ARBA00022982"/>
    </source>
</evidence>
<sequence>MRILVCIKHVPDAQSDRRIEEGRLVRGEDDTLNELDENALEAAVQLVEERGGEVIALSMGPEDAEESARFALQKGADRAVLITDERLVGTDVVGTAHVLAAAYQQLSAEGPIDLVLTGMSSLDGMTSLLPAALATLIEKPYLSLAHELSVADERVHIRRSADGYDDELSAALPAVVSVTDQVNEPRYPNFRAMRAARKKPLDHWSLDDLANFEAFDTVGGGGGSVQILEAEQAPARVGGDVVEDTGGNGAELLTDFIVEVMK</sequence>
<comment type="similarity">
    <text evidence="2">Belongs to the ETF beta-subunit/FixA family.</text>
</comment>
<keyword evidence="10" id="KW-1185">Reference proteome</keyword>
<evidence type="ECO:0000313" key="9">
    <source>
        <dbReference type="EMBL" id="MDT3767422.1"/>
    </source>
</evidence>